<feature type="transmembrane region" description="Helical" evidence="12">
    <location>
        <begin position="218"/>
        <end position="240"/>
    </location>
</feature>
<dbReference type="InParanoid" id="A0A3P7FDF7"/>
<comment type="similarity">
    <text evidence="2">Belongs to the YIP1 family.</text>
</comment>
<evidence type="ECO:0000259" key="14">
    <source>
        <dbReference type="Pfam" id="PF04893"/>
    </source>
</evidence>
<keyword evidence="3 12" id="KW-0812">Transmembrane</keyword>
<dbReference type="InterPro" id="IPR036880">
    <property type="entry name" value="Kunitz_BPTI_sf"/>
</dbReference>
<evidence type="ECO:0000256" key="1">
    <source>
        <dbReference type="ARBA" id="ARBA00004653"/>
    </source>
</evidence>
<evidence type="ECO:0000256" key="9">
    <source>
        <dbReference type="ARBA" id="ARBA00039687"/>
    </source>
</evidence>
<evidence type="ECO:0000256" key="8">
    <source>
        <dbReference type="ARBA" id="ARBA00037720"/>
    </source>
</evidence>
<dbReference type="AlphaFoldDB" id="A0A3P7FDF7"/>
<dbReference type="InterPro" id="IPR006977">
    <property type="entry name" value="Yip1_dom"/>
</dbReference>
<dbReference type="InterPro" id="IPR045231">
    <property type="entry name" value="Yip1/4-like"/>
</dbReference>
<keyword evidence="16" id="KW-1185">Reference proteome</keyword>
<gene>
    <name evidence="15" type="ORF">WBA_LOCUS901</name>
</gene>
<evidence type="ECO:0000313" key="16">
    <source>
        <dbReference type="Proteomes" id="UP000270924"/>
    </source>
</evidence>
<organism evidence="15 16">
    <name type="scientific">Wuchereria bancrofti</name>
    <dbReference type="NCBI Taxonomy" id="6293"/>
    <lineage>
        <taxon>Eukaryota</taxon>
        <taxon>Metazoa</taxon>
        <taxon>Ecdysozoa</taxon>
        <taxon>Nematoda</taxon>
        <taxon>Chromadorea</taxon>
        <taxon>Rhabditida</taxon>
        <taxon>Spirurina</taxon>
        <taxon>Spiruromorpha</taxon>
        <taxon>Filarioidea</taxon>
        <taxon>Onchocercidae</taxon>
        <taxon>Wuchereria</taxon>
    </lineage>
</organism>
<feature type="domain" description="BPTI/Kunitz inhibitor" evidence="13">
    <location>
        <begin position="539"/>
        <end position="569"/>
    </location>
</feature>
<protein>
    <recommendedName>
        <fullName evidence="9">Protein YIPF4</fullName>
    </recommendedName>
    <alternativeName>
        <fullName evidence="10">YIP1 family member 4</fullName>
    </alternativeName>
</protein>
<evidence type="ECO:0000256" key="5">
    <source>
        <dbReference type="ARBA" id="ARBA00023034"/>
    </source>
</evidence>
<proteinExistence type="inferred from homology"/>
<dbReference type="Pfam" id="PF04893">
    <property type="entry name" value="Yip1"/>
    <property type="match status" value="1"/>
</dbReference>
<sequence>MDPPLVTAQDKTRNEHMAIDLGDITSDTDVHNFDFFDSTRHDCQERDYDVSGTMSTNIGNSDEKHYRRIMQGGFTSHFLENRGFGWLLDIDDDMVDFQRPLLEELDIDLSDIYYKVRCVLFPLPYFRLKLCIVRESPDFWGPLFIVSTYALLSLYGQLSVLSWILTIWFIGSFFVFFLARALGGEVGYGQVLGIVGYCLIPLVVVGLITTVLSRFRLFSVAVGCFGVLWSVYSAGTLLCVEELREKRTLLLYPKISWNSKDVRAISQLAGNSPKNCDQRNSGVNKLTVICFPIHTAFAAGYATSTTLWKGITSYLDSFLEIHIFSLPYIPQIRVYVPGTILITEMYIWQDRFVRKICKAMTFCRSLKEAQETILSDEINQSLEGGCSDDSFIFKITSVIMILLPIAMVVIKICLADNKEISECAWITCLLPKVCQRIGGIVLCVFPNDAMKTEMERPSESALLASQMNQITESILTESVTHISSIPDSPSSPSSVSETESFPSSSAETKQGLLLTDIVTQTDSKMSEKSFTVKTLPELCWLPAVTGPCSKAKVLWYYNSLRGRCERFSFR</sequence>
<keyword evidence="4 12" id="KW-1133">Transmembrane helix</keyword>
<dbReference type="GO" id="GO:0000139">
    <property type="term" value="C:Golgi membrane"/>
    <property type="evidence" value="ECO:0007669"/>
    <property type="project" value="UniProtKB-SubCell"/>
</dbReference>
<evidence type="ECO:0000256" key="11">
    <source>
        <dbReference type="SAM" id="MobiDB-lite"/>
    </source>
</evidence>
<feature type="domain" description="Yip1" evidence="14">
    <location>
        <begin position="133"/>
        <end position="240"/>
    </location>
</feature>
<dbReference type="PANTHER" id="PTHR21236:SF7">
    <property type="entry name" value="PROTEIN YIPF4"/>
    <property type="match status" value="1"/>
</dbReference>
<feature type="transmembrane region" description="Helical" evidence="12">
    <location>
        <begin position="391"/>
        <end position="410"/>
    </location>
</feature>
<dbReference type="EMBL" id="UYWW01000154">
    <property type="protein sequence ID" value="VDM07515.1"/>
    <property type="molecule type" value="Genomic_DNA"/>
</dbReference>
<dbReference type="Pfam" id="PF00014">
    <property type="entry name" value="Kunitz_BPTI"/>
    <property type="match status" value="1"/>
</dbReference>
<evidence type="ECO:0000259" key="13">
    <source>
        <dbReference type="Pfam" id="PF00014"/>
    </source>
</evidence>
<evidence type="ECO:0000256" key="6">
    <source>
        <dbReference type="ARBA" id="ARBA00023136"/>
    </source>
</evidence>
<dbReference type="InterPro" id="IPR002223">
    <property type="entry name" value="Kunitz_BPTI"/>
</dbReference>
<dbReference type="GO" id="GO:0004867">
    <property type="term" value="F:serine-type endopeptidase inhibitor activity"/>
    <property type="evidence" value="ECO:0007669"/>
    <property type="project" value="InterPro"/>
</dbReference>
<feature type="region of interest" description="Disordered" evidence="11">
    <location>
        <begin position="482"/>
        <end position="508"/>
    </location>
</feature>
<dbReference type="OrthoDB" id="411251at2759"/>
<dbReference type="GO" id="GO:0006888">
    <property type="term" value="P:endoplasmic reticulum to Golgi vesicle-mediated transport"/>
    <property type="evidence" value="ECO:0007669"/>
    <property type="project" value="InterPro"/>
</dbReference>
<name>A0A3P7FDF7_WUCBA</name>
<feature type="transmembrane region" description="Helical" evidence="12">
    <location>
        <begin position="191"/>
        <end position="212"/>
    </location>
</feature>
<accession>A0A3P7FDF7</accession>
<evidence type="ECO:0000256" key="10">
    <source>
        <dbReference type="ARBA" id="ARBA00043122"/>
    </source>
</evidence>
<dbReference type="SUPFAM" id="SSF57362">
    <property type="entry name" value="BPTI-like"/>
    <property type="match status" value="1"/>
</dbReference>
<comment type="subcellular location">
    <subcellularLocation>
        <location evidence="1">Golgi apparatus membrane</location>
        <topology evidence="1">Multi-pass membrane protein</topology>
    </subcellularLocation>
    <subcellularLocation>
        <location evidence="7">Golgi apparatus</location>
        <location evidence="7">cis-Golgi network membrane</location>
    </subcellularLocation>
</comment>
<evidence type="ECO:0000256" key="3">
    <source>
        <dbReference type="ARBA" id="ARBA00022692"/>
    </source>
</evidence>
<dbReference type="PANTHER" id="PTHR21236">
    <property type="entry name" value="GOLGI MEMBRANE PROTEIN YIP1"/>
    <property type="match status" value="1"/>
</dbReference>
<evidence type="ECO:0000256" key="2">
    <source>
        <dbReference type="ARBA" id="ARBA00010596"/>
    </source>
</evidence>
<reference evidence="15 16" key="1">
    <citation type="submission" date="2018-11" db="EMBL/GenBank/DDBJ databases">
        <authorList>
            <consortium name="Pathogen Informatics"/>
        </authorList>
    </citation>
    <scope>NUCLEOTIDE SEQUENCE [LARGE SCALE GENOMIC DNA]</scope>
</reference>
<dbReference type="Gene3D" id="4.10.410.10">
    <property type="entry name" value="Pancreatic trypsin inhibitor Kunitz domain"/>
    <property type="match status" value="1"/>
</dbReference>
<evidence type="ECO:0000313" key="15">
    <source>
        <dbReference type="EMBL" id="VDM07515.1"/>
    </source>
</evidence>
<dbReference type="OMA" id="PKVCQRI"/>
<dbReference type="GO" id="GO:0005802">
    <property type="term" value="C:trans-Golgi network"/>
    <property type="evidence" value="ECO:0007669"/>
    <property type="project" value="TreeGrafter"/>
</dbReference>
<dbReference type="Proteomes" id="UP000270924">
    <property type="component" value="Unassembled WGS sequence"/>
</dbReference>
<keyword evidence="6 12" id="KW-0472">Membrane</keyword>
<evidence type="ECO:0000256" key="12">
    <source>
        <dbReference type="SAM" id="Phobius"/>
    </source>
</evidence>
<feature type="compositionally biased region" description="Low complexity" evidence="11">
    <location>
        <begin position="483"/>
        <end position="507"/>
    </location>
</feature>
<evidence type="ECO:0000256" key="4">
    <source>
        <dbReference type="ARBA" id="ARBA00022989"/>
    </source>
</evidence>
<comment type="function">
    <text evidence="8">Involved in the maintenance of the Golgi structure.</text>
</comment>
<keyword evidence="5" id="KW-0333">Golgi apparatus</keyword>
<feature type="transmembrane region" description="Helical" evidence="12">
    <location>
        <begin position="161"/>
        <end position="179"/>
    </location>
</feature>
<evidence type="ECO:0000256" key="7">
    <source>
        <dbReference type="ARBA" id="ARBA00024188"/>
    </source>
</evidence>
<dbReference type="GO" id="GO:0048280">
    <property type="term" value="P:vesicle fusion with Golgi apparatus"/>
    <property type="evidence" value="ECO:0007669"/>
    <property type="project" value="TreeGrafter"/>
</dbReference>